<evidence type="ECO:0000313" key="2">
    <source>
        <dbReference type="Proteomes" id="UP001165267"/>
    </source>
</evidence>
<gene>
    <name evidence="1" type="ORF">NSP04_06700</name>
</gene>
<dbReference type="RefSeq" id="WP_257511571.1">
    <property type="nucleotide sequence ID" value="NZ_JANKHG010000016.1"/>
</dbReference>
<accession>A0ABT1XGC1</accession>
<dbReference type="EMBL" id="JANKHG010000016">
    <property type="protein sequence ID" value="MCR2746332.1"/>
    <property type="molecule type" value="Genomic_DNA"/>
</dbReference>
<proteinExistence type="predicted"/>
<evidence type="ECO:0000313" key="1">
    <source>
        <dbReference type="EMBL" id="MCR2746332.1"/>
    </source>
</evidence>
<reference evidence="1" key="1">
    <citation type="submission" date="2022-07" db="EMBL/GenBank/DDBJ databases">
        <authorList>
            <person name="Xamxidin M."/>
        </authorList>
    </citation>
    <scope>NUCLEOTIDE SEQUENCE</scope>
    <source>
        <strain evidence="1">YS8-69</strain>
    </source>
</reference>
<evidence type="ECO:0008006" key="3">
    <source>
        <dbReference type="Google" id="ProtNLM"/>
    </source>
</evidence>
<comment type="caution">
    <text evidence="1">The sequence shown here is derived from an EMBL/GenBank/DDBJ whole genome shotgun (WGS) entry which is preliminary data.</text>
</comment>
<dbReference type="Proteomes" id="UP001165267">
    <property type="component" value="Unassembled WGS sequence"/>
</dbReference>
<protein>
    <recommendedName>
        <fullName evidence="3">Fe2OG dioxygenase domain-containing protein</fullName>
    </recommendedName>
</protein>
<name>A0ABT1XGC1_9BURK</name>
<keyword evidence="2" id="KW-1185">Reference proteome</keyword>
<organism evidence="1 2">
    <name type="scientific">Limnobacter parvus</name>
    <dbReference type="NCBI Taxonomy" id="2939690"/>
    <lineage>
        <taxon>Bacteria</taxon>
        <taxon>Pseudomonadati</taxon>
        <taxon>Pseudomonadota</taxon>
        <taxon>Betaproteobacteria</taxon>
        <taxon>Burkholderiales</taxon>
        <taxon>Burkholderiaceae</taxon>
        <taxon>Limnobacter</taxon>
    </lineage>
</organism>
<sequence length="205" mass="22853">MNNKQLHQLALRLRNKGVCTIAASEVSKQFLNSISNNGEDWEIGTSRVRSKKIPDIALKSGMTENLERLLSVLTKKPYHLKSKDFELRQPSGKDAAEWHKDSALHTIVVLYTLKGAGTEYVSLPVGKKNLQVSPYHPNAYLPIEGKFSPKQIQYAPDGEFLIFLGMGMKTPELEKLIHRAPAEPGREIVLIRCSNSTQSVDGTLT</sequence>